<keyword evidence="2" id="KW-1185">Reference proteome</keyword>
<comment type="caution">
    <text evidence="1">The sequence shown here is derived from an EMBL/GenBank/DDBJ whole genome shotgun (WGS) entry which is preliminary data.</text>
</comment>
<evidence type="ECO:0000313" key="1">
    <source>
        <dbReference type="EMBL" id="KAJ2966557.1"/>
    </source>
</evidence>
<sequence>MSTVNIRDTAQWATLLSLQPSRPLLVHLNGDTTWLLQIPLPSGTTAIATSTSGSRRAHFNVLIDPWLQGPQSDVASWFSTQVHVVSPAVASLAELQNALKRVDEAVLKKKKHNPTLTSWPFRMSLQITATRPRCKNSRETRPSMPPTWPPT</sequence>
<protein>
    <submittedName>
        <fullName evidence="1">Uncharacterized protein</fullName>
    </submittedName>
</protein>
<accession>A0ACC1MIS0</accession>
<organism evidence="1 2">
    <name type="scientific">Zarea fungicola</name>
    <dbReference type="NCBI Taxonomy" id="93591"/>
    <lineage>
        <taxon>Eukaryota</taxon>
        <taxon>Fungi</taxon>
        <taxon>Dikarya</taxon>
        <taxon>Ascomycota</taxon>
        <taxon>Pezizomycotina</taxon>
        <taxon>Sordariomycetes</taxon>
        <taxon>Hypocreomycetidae</taxon>
        <taxon>Hypocreales</taxon>
        <taxon>Cordycipitaceae</taxon>
        <taxon>Zarea</taxon>
    </lineage>
</organism>
<reference evidence="1" key="1">
    <citation type="submission" date="2022-08" db="EMBL/GenBank/DDBJ databases">
        <title>Genome Sequence of Lecanicillium fungicola.</title>
        <authorList>
            <person name="Buettner E."/>
        </authorList>
    </citation>
    <scope>NUCLEOTIDE SEQUENCE</scope>
    <source>
        <strain evidence="1">Babe33</strain>
    </source>
</reference>
<evidence type="ECO:0000313" key="2">
    <source>
        <dbReference type="Proteomes" id="UP001143910"/>
    </source>
</evidence>
<name>A0ACC1MIS0_9HYPO</name>
<gene>
    <name evidence="1" type="ORF">NQ176_g10093</name>
</gene>
<dbReference type="EMBL" id="JANJQO010002583">
    <property type="protein sequence ID" value="KAJ2966557.1"/>
    <property type="molecule type" value="Genomic_DNA"/>
</dbReference>
<dbReference type="Proteomes" id="UP001143910">
    <property type="component" value="Unassembled WGS sequence"/>
</dbReference>
<proteinExistence type="predicted"/>